<name>A0A371FBV3_MUCPR</name>
<feature type="chain" id="PRO_5016720759" description="pectinesterase" evidence="11">
    <location>
        <begin position="26"/>
        <end position="333"/>
    </location>
</feature>
<dbReference type="GO" id="GO:0030599">
    <property type="term" value="F:pectinesterase activity"/>
    <property type="evidence" value="ECO:0007669"/>
    <property type="project" value="UniProtKB-EC"/>
</dbReference>
<dbReference type="OrthoDB" id="2019149at2759"/>
<evidence type="ECO:0000256" key="7">
    <source>
        <dbReference type="ARBA" id="ARBA00023085"/>
    </source>
</evidence>
<evidence type="ECO:0000256" key="10">
    <source>
        <dbReference type="ARBA" id="ARBA00057335"/>
    </source>
</evidence>
<evidence type="ECO:0000256" key="5">
    <source>
        <dbReference type="ARBA" id="ARBA00022512"/>
    </source>
</evidence>
<comment type="function">
    <text evidence="10">Acts in the modification of cell walls via demethylesterification of cell wall pectin.</text>
</comment>
<evidence type="ECO:0000256" key="2">
    <source>
        <dbReference type="ARBA" id="ARBA00005184"/>
    </source>
</evidence>
<comment type="pathway">
    <text evidence="2">Glycan metabolism; pectin degradation; 2-dehydro-3-deoxy-D-gluconate from pectin: step 1/5.</text>
</comment>
<keyword evidence="5" id="KW-0964">Secreted</keyword>
<dbReference type="InterPro" id="IPR000070">
    <property type="entry name" value="Pectinesterase_cat"/>
</dbReference>
<dbReference type="AlphaFoldDB" id="A0A371FBV3"/>
<keyword evidence="5" id="KW-0134">Cell wall</keyword>
<dbReference type="EMBL" id="QJKJ01009731">
    <property type="protein sequence ID" value="RDX75768.1"/>
    <property type="molecule type" value="Genomic_DNA"/>
</dbReference>
<evidence type="ECO:0000256" key="8">
    <source>
        <dbReference type="ARBA" id="ARBA00023180"/>
    </source>
</evidence>
<evidence type="ECO:0000256" key="9">
    <source>
        <dbReference type="ARBA" id="ARBA00047928"/>
    </source>
</evidence>
<protein>
    <recommendedName>
        <fullName evidence="4">pectinesterase</fullName>
        <ecNumber evidence="4">3.1.1.11</ecNumber>
    </recommendedName>
</protein>
<feature type="non-terminal residue" evidence="13">
    <location>
        <position position="1"/>
    </location>
</feature>
<dbReference type="EC" id="3.1.1.11" evidence="4"/>
<dbReference type="PANTHER" id="PTHR31321">
    <property type="entry name" value="ACYL-COA THIOESTER HYDROLASE YBHC-RELATED"/>
    <property type="match status" value="1"/>
</dbReference>
<comment type="catalytic activity">
    <reaction evidence="9">
        <text>[(1-&gt;4)-alpha-D-galacturonosyl methyl ester](n) + n H2O = [(1-&gt;4)-alpha-D-galacturonosyl](n) + n methanol + n H(+)</text>
        <dbReference type="Rhea" id="RHEA:22380"/>
        <dbReference type="Rhea" id="RHEA-COMP:14570"/>
        <dbReference type="Rhea" id="RHEA-COMP:14573"/>
        <dbReference type="ChEBI" id="CHEBI:15377"/>
        <dbReference type="ChEBI" id="CHEBI:15378"/>
        <dbReference type="ChEBI" id="CHEBI:17790"/>
        <dbReference type="ChEBI" id="CHEBI:140522"/>
        <dbReference type="ChEBI" id="CHEBI:140523"/>
        <dbReference type="EC" id="3.1.1.11"/>
    </reaction>
</comment>
<comment type="similarity">
    <text evidence="3">Belongs to the pectinesterase family.</text>
</comment>
<reference evidence="13" key="1">
    <citation type="submission" date="2018-05" db="EMBL/GenBank/DDBJ databases">
        <title>Draft genome of Mucuna pruriens seed.</title>
        <authorList>
            <person name="Nnadi N.E."/>
            <person name="Vos R."/>
            <person name="Hasami M.H."/>
            <person name="Devisetty U.K."/>
            <person name="Aguiy J.C."/>
        </authorList>
    </citation>
    <scope>NUCLEOTIDE SEQUENCE [LARGE SCALE GENOMIC DNA]</scope>
    <source>
        <strain evidence="13">JCA_2017</strain>
    </source>
</reference>
<proteinExistence type="inferred from homology"/>
<keyword evidence="14" id="KW-1185">Reference proteome</keyword>
<comment type="subcellular location">
    <subcellularLocation>
        <location evidence="1">Secreted</location>
        <location evidence="1">Cell wall</location>
    </subcellularLocation>
</comment>
<dbReference type="GO" id="GO:0042545">
    <property type="term" value="P:cell wall modification"/>
    <property type="evidence" value="ECO:0007669"/>
    <property type="project" value="InterPro"/>
</dbReference>
<evidence type="ECO:0000256" key="11">
    <source>
        <dbReference type="SAM" id="SignalP"/>
    </source>
</evidence>
<gene>
    <name evidence="13" type="primary">PME10</name>
    <name evidence="13" type="ORF">CR513_44316</name>
</gene>
<dbReference type="PANTHER" id="PTHR31321:SF120">
    <property type="entry name" value="PECTINESTERASE 52-RELATED"/>
    <property type="match status" value="1"/>
</dbReference>
<keyword evidence="6" id="KW-0378">Hydrolase</keyword>
<comment type="caution">
    <text evidence="13">The sequence shown here is derived from an EMBL/GenBank/DDBJ whole genome shotgun (WGS) entry which is preliminary data.</text>
</comment>
<evidence type="ECO:0000256" key="4">
    <source>
        <dbReference type="ARBA" id="ARBA00013229"/>
    </source>
</evidence>
<accession>A0A371FBV3</accession>
<evidence type="ECO:0000313" key="13">
    <source>
        <dbReference type="EMBL" id="RDX75768.1"/>
    </source>
</evidence>
<evidence type="ECO:0000259" key="12">
    <source>
        <dbReference type="Pfam" id="PF01095"/>
    </source>
</evidence>
<keyword evidence="7" id="KW-0063">Aspartyl esterase</keyword>
<feature type="signal peptide" evidence="11">
    <location>
        <begin position="1"/>
        <end position="25"/>
    </location>
</feature>
<dbReference type="STRING" id="157652.A0A371FBV3"/>
<keyword evidence="11" id="KW-0732">Signal</keyword>
<evidence type="ECO:0000256" key="3">
    <source>
        <dbReference type="ARBA" id="ARBA00008891"/>
    </source>
</evidence>
<evidence type="ECO:0000256" key="1">
    <source>
        <dbReference type="ARBA" id="ARBA00004191"/>
    </source>
</evidence>
<dbReference type="InterPro" id="IPR011050">
    <property type="entry name" value="Pectin_lyase_fold/virulence"/>
</dbReference>
<feature type="domain" description="Pectinesterase catalytic" evidence="12">
    <location>
        <begin position="37"/>
        <end position="322"/>
    </location>
</feature>
<dbReference type="SUPFAM" id="SSF51126">
    <property type="entry name" value="Pectin lyase-like"/>
    <property type="match status" value="1"/>
</dbReference>
<evidence type="ECO:0000256" key="6">
    <source>
        <dbReference type="ARBA" id="ARBA00022801"/>
    </source>
</evidence>
<dbReference type="GO" id="GO:0045490">
    <property type="term" value="P:pectin catabolic process"/>
    <property type="evidence" value="ECO:0007669"/>
    <property type="project" value="UniProtKB-UniPathway"/>
</dbReference>
<keyword evidence="8" id="KW-0325">Glycoprotein</keyword>
<dbReference type="Proteomes" id="UP000257109">
    <property type="component" value="Unassembled WGS sequence"/>
</dbReference>
<dbReference type="UniPathway" id="UPA00545">
    <property type="reaction ID" value="UER00823"/>
</dbReference>
<sequence>MVVFPQPIILSLLLFLHYSFWVGSAMDCGGNKIVHTMVVDQQGKGEFKTVQAAIDSIKENNDRWVKIRINAGTYIEKVQISKYKPCIFLEGADKEVTTITSSGYHPTSTITSTGNNQNRNTGATFISFPPNVIVIGITFENSFNLVGSQLILPAPAAAVYGDKSVFFKCGFVSYQDTLFDAMGRHYFKDCYIQGEVDFIYGNGQSYYEDCTVNATQEKTSPGFVTAQSRDSKNDTSGFVFRAGCVIGNGRVNLGRAWGPYSRLYLMKAGMLGVSLAKSGSKFTYAEVNCTGQGANSTKRVQWKKNLTDEELNEFSLSSFINKDGWLSNLPIKF</sequence>
<dbReference type="Pfam" id="PF01095">
    <property type="entry name" value="Pectinesterase"/>
    <property type="match status" value="1"/>
</dbReference>
<dbReference type="InterPro" id="IPR012334">
    <property type="entry name" value="Pectin_lyas_fold"/>
</dbReference>
<evidence type="ECO:0000313" key="14">
    <source>
        <dbReference type="Proteomes" id="UP000257109"/>
    </source>
</evidence>
<dbReference type="FunFam" id="2.160.20.10:FF:000013">
    <property type="entry name" value="Pectinesterase"/>
    <property type="match status" value="1"/>
</dbReference>
<dbReference type="Gene3D" id="2.160.20.10">
    <property type="entry name" value="Single-stranded right-handed beta-helix, Pectin lyase-like"/>
    <property type="match status" value="1"/>
</dbReference>
<organism evidence="13 14">
    <name type="scientific">Mucuna pruriens</name>
    <name type="common">Velvet bean</name>
    <name type="synonym">Dolichos pruriens</name>
    <dbReference type="NCBI Taxonomy" id="157652"/>
    <lineage>
        <taxon>Eukaryota</taxon>
        <taxon>Viridiplantae</taxon>
        <taxon>Streptophyta</taxon>
        <taxon>Embryophyta</taxon>
        <taxon>Tracheophyta</taxon>
        <taxon>Spermatophyta</taxon>
        <taxon>Magnoliopsida</taxon>
        <taxon>eudicotyledons</taxon>
        <taxon>Gunneridae</taxon>
        <taxon>Pentapetalae</taxon>
        <taxon>rosids</taxon>
        <taxon>fabids</taxon>
        <taxon>Fabales</taxon>
        <taxon>Fabaceae</taxon>
        <taxon>Papilionoideae</taxon>
        <taxon>50 kb inversion clade</taxon>
        <taxon>NPAAA clade</taxon>
        <taxon>indigoferoid/millettioid clade</taxon>
        <taxon>Phaseoleae</taxon>
        <taxon>Mucuna</taxon>
    </lineage>
</organism>